<keyword evidence="1" id="KW-0812">Transmembrane</keyword>
<keyword evidence="3" id="KW-1185">Reference proteome</keyword>
<dbReference type="Proteomes" id="UP000248132">
    <property type="component" value="Unassembled WGS sequence"/>
</dbReference>
<evidence type="ECO:0000313" key="3">
    <source>
        <dbReference type="Proteomes" id="UP000248132"/>
    </source>
</evidence>
<reference evidence="2 3" key="1">
    <citation type="submission" date="2018-06" db="EMBL/GenBank/DDBJ databases">
        <title>Genomic Encyclopedia of Type Strains, Phase I: the one thousand microbial genomes (KMG-I) project.</title>
        <authorList>
            <person name="Kyrpides N."/>
        </authorList>
    </citation>
    <scope>NUCLEOTIDE SEQUENCE [LARGE SCALE GENOMIC DNA]</scope>
    <source>
        <strain evidence="2 3">DSM 19573</strain>
    </source>
</reference>
<sequence length="158" mass="17807">MSAYVSIKKQTYLSIVYDIYFEHYYPWYEVSDPERSEEYRKHLESEYSLIKKQADKIEGDIHLSNKASVCAYYKAPDCHFNDSTAGFVSSPNIKQSPILLLGILAITICAFGIALVIYIILGKMQIQPEKFAGIFAAITAVSAGLFTLVFNKISKSKI</sequence>
<keyword evidence="1" id="KW-1133">Transmembrane helix</keyword>
<keyword evidence="1" id="KW-0472">Membrane</keyword>
<gene>
    <name evidence="2" type="ORF">LY28_00291</name>
</gene>
<evidence type="ECO:0000313" key="2">
    <source>
        <dbReference type="EMBL" id="PYG89699.1"/>
    </source>
</evidence>
<organism evidence="2 3">
    <name type="scientific">Ruminiclostridium sufflavum DSM 19573</name>
    <dbReference type="NCBI Taxonomy" id="1121337"/>
    <lineage>
        <taxon>Bacteria</taxon>
        <taxon>Bacillati</taxon>
        <taxon>Bacillota</taxon>
        <taxon>Clostridia</taxon>
        <taxon>Eubacteriales</taxon>
        <taxon>Oscillospiraceae</taxon>
        <taxon>Ruminiclostridium</taxon>
    </lineage>
</organism>
<feature type="transmembrane region" description="Helical" evidence="1">
    <location>
        <begin position="132"/>
        <end position="150"/>
    </location>
</feature>
<protein>
    <submittedName>
        <fullName evidence="2">Uncharacterized protein</fullName>
    </submittedName>
</protein>
<feature type="transmembrane region" description="Helical" evidence="1">
    <location>
        <begin position="98"/>
        <end position="120"/>
    </location>
</feature>
<name>A0A318XT88_9FIRM</name>
<dbReference type="AlphaFoldDB" id="A0A318XT88"/>
<proteinExistence type="predicted"/>
<accession>A0A318XT88</accession>
<evidence type="ECO:0000256" key="1">
    <source>
        <dbReference type="SAM" id="Phobius"/>
    </source>
</evidence>
<comment type="caution">
    <text evidence="2">The sequence shown here is derived from an EMBL/GenBank/DDBJ whole genome shotgun (WGS) entry which is preliminary data.</text>
</comment>
<dbReference type="EMBL" id="QKMR01000002">
    <property type="protein sequence ID" value="PYG89699.1"/>
    <property type="molecule type" value="Genomic_DNA"/>
</dbReference>